<keyword evidence="8" id="KW-1185">Reference proteome</keyword>
<feature type="domain" description="Carbohydrate kinase FGGY N-terminal" evidence="5">
    <location>
        <begin position="7"/>
        <end position="253"/>
    </location>
</feature>
<dbReference type="PROSITE" id="PS00445">
    <property type="entry name" value="FGGY_KINASES_2"/>
    <property type="match status" value="1"/>
</dbReference>
<evidence type="ECO:0000313" key="8">
    <source>
        <dbReference type="Proteomes" id="UP001073227"/>
    </source>
</evidence>
<dbReference type="PANTHER" id="PTHR43095:SF5">
    <property type="entry name" value="XYLULOSE KINASE"/>
    <property type="match status" value="1"/>
</dbReference>
<dbReference type="InterPro" id="IPR043129">
    <property type="entry name" value="ATPase_NBD"/>
</dbReference>
<feature type="domain" description="Carbohydrate kinase FGGY C-terminal" evidence="6">
    <location>
        <begin position="263"/>
        <end position="451"/>
    </location>
</feature>
<dbReference type="GO" id="GO:0016301">
    <property type="term" value="F:kinase activity"/>
    <property type="evidence" value="ECO:0007669"/>
    <property type="project" value="UniProtKB-KW"/>
</dbReference>
<sequence>MGKAGFLLGIDAGTSRCKAAVFDDEGNQIATASRHTPLQRPHPGWSELDPDDAWNAAVTVIREAVENAGIDPTSIRAVGISAAMVGAWVLDANGTPLRPGIVWEDSRSQPILDAMQEQDPAIMSRIFASSGSVLQQGCTLPLLAWLKRHEPGLIGKAAHVVSYKDFLRFRLTGLMATDRSEASVIPGDAKTRSRSDEMIALFGLADCAHLLPPIRDSEEIIGGLTSRAARLTGLAAGTPVAVGAGDVVSTVIGAGGVDTGVATAVLGTTCLVGVCHDRPVFEPRDLGLLFSMPGDLWYRAMVNVAGTLNLDWAIGVLAPDLQGRDDCYQQVTALVDAVAIGANGVSYLPYLSESGIIAPVVAPDARAQFSGLSPAHGRAHMLRAVYEGVAFALYDLVSALGFDDGCIKLTGGGSQSPLWCQMIADMLQKDVIVPAGTEFGARGAALIAATALGDFADIRAASMSATGEDRRYLPSAAVADDYRHAYALYAARRDALISGK</sequence>
<dbReference type="InterPro" id="IPR050406">
    <property type="entry name" value="FGGY_Carb_Kinase"/>
</dbReference>
<reference evidence="7" key="1">
    <citation type="submission" date="2022-10" db="EMBL/GenBank/DDBJ databases">
        <title>Hoeflea sp. G2-23, isolated from marine algae.</title>
        <authorList>
            <person name="Kristyanto S."/>
            <person name="Kim J.M."/>
            <person name="Jeon C.O."/>
        </authorList>
    </citation>
    <scope>NUCLEOTIDE SEQUENCE</scope>
    <source>
        <strain evidence="7">G2-23</strain>
    </source>
</reference>
<proteinExistence type="inferred from homology"/>
<dbReference type="InterPro" id="IPR018483">
    <property type="entry name" value="Carb_kinase_FGGY_CS"/>
</dbReference>
<evidence type="ECO:0000259" key="6">
    <source>
        <dbReference type="Pfam" id="PF02782"/>
    </source>
</evidence>
<dbReference type="PIRSF" id="PIRSF000538">
    <property type="entry name" value="GlpK"/>
    <property type="match status" value="1"/>
</dbReference>
<dbReference type="InterPro" id="IPR018484">
    <property type="entry name" value="FGGY_N"/>
</dbReference>
<evidence type="ECO:0000313" key="7">
    <source>
        <dbReference type="EMBL" id="MCY0149238.1"/>
    </source>
</evidence>
<keyword evidence="2 4" id="KW-0808">Transferase</keyword>
<comment type="similarity">
    <text evidence="1 4">Belongs to the FGGY kinase family.</text>
</comment>
<evidence type="ECO:0000259" key="5">
    <source>
        <dbReference type="Pfam" id="PF00370"/>
    </source>
</evidence>
<dbReference type="EMBL" id="JAOVZR010000001">
    <property type="protein sequence ID" value="MCY0149238.1"/>
    <property type="molecule type" value="Genomic_DNA"/>
</dbReference>
<gene>
    <name evidence="7" type="ORF">OEG84_16365</name>
</gene>
<protein>
    <submittedName>
        <fullName evidence="7">Carbohydrate kinase</fullName>
    </submittedName>
</protein>
<dbReference type="Pfam" id="PF00370">
    <property type="entry name" value="FGGY_N"/>
    <property type="match status" value="1"/>
</dbReference>
<evidence type="ECO:0000256" key="2">
    <source>
        <dbReference type="ARBA" id="ARBA00022679"/>
    </source>
</evidence>
<dbReference type="Proteomes" id="UP001073227">
    <property type="component" value="Unassembled WGS sequence"/>
</dbReference>
<evidence type="ECO:0000256" key="3">
    <source>
        <dbReference type="ARBA" id="ARBA00022777"/>
    </source>
</evidence>
<keyword evidence="3 4" id="KW-0418">Kinase</keyword>
<accession>A0ABT3ZC66</accession>
<evidence type="ECO:0000256" key="1">
    <source>
        <dbReference type="ARBA" id="ARBA00009156"/>
    </source>
</evidence>
<comment type="caution">
    <text evidence="7">The sequence shown here is derived from an EMBL/GenBank/DDBJ whole genome shotgun (WGS) entry which is preliminary data.</text>
</comment>
<dbReference type="RefSeq" id="WP_267654739.1">
    <property type="nucleotide sequence ID" value="NZ_JAOVZR010000001.1"/>
</dbReference>
<organism evidence="7 8">
    <name type="scientific">Hoeflea algicola</name>
    <dbReference type="NCBI Taxonomy" id="2983763"/>
    <lineage>
        <taxon>Bacteria</taxon>
        <taxon>Pseudomonadati</taxon>
        <taxon>Pseudomonadota</taxon>
        <taxon>Alphaproteobacteria</taxon>
        <taxon>Hyphomicrobiales</taxon>
        <taxon>Rhizobiaceae</taxon>
        <taxon>Hoeflea</taxon>
    </lineage>
</organism>
<dbReference type="PANTHER" id="PTHR43095">
    <property type="entry name" value="SUGAR KINASE"/>
    <property type="match status" value="1"/>
</dbReference>
<evidence type="ECO:0000256" key="4">
    <source>
        <dbReference type="RuleBase" id="RU003733"/>
    </source>
</evidence>
<dbReference type="SUPFAM" id="SSF53067">
    <property type="entry name" value="Actin-like ATPase domain"/>
    <property type="match status" value="2"/>
</dbReference>
<dbReference type="Gene3D" id="3.30.420.40">
    <property type="match status" value="2"/>
</dbReference>
<name>A0ABT3ZC66_9HYPH</name>
<dbReference type="InterPro" id="IPR000577">
    <property type="entry name" value="Carb_kinase_FGGY"/>
</dbReference>
<dbReference type="CDD" id="cd07802">
    <property type="entry name" value="ASKHA_NBD_FGGY_EcLyxK-like"/>
    <property type="match status" value="1"/>
</dbReference>
<dbReference type="InterPro" id="IPR018485">
    <property type="entry name" value="FGGY_C"/>
</dbReference>
<dbReference type="Pfam" id="PF02782">
    <property type="entry name" value="FGGY_C"/>
    <property type="match status" value="1"/>
</dbReference>